<dbReference type="EMBL" id="BMAV01000656">
    <property type="protein sequence ID" value="GFY38101.1"/>
    <property type="molecule type" value="Genomic_DNA"/>
</dbReference>
<organism evidence="1 2">
    <name type="scientific">Trichonephila inaurata madagascariensis</name>
    <dbReference type="NCBI Taxonomy" id="2747483"/>
    <lineage>
        <taxon>Eukaryota</taxon>
        <taxon>Metazoa</taxon>
        <taxon>Ecdysozoa</taxon>
        <taxon>Arthropoda</taxon>
        <taxon>Chelicerata</taxon>
        <taxon>Arachnida</taxon>
        <taxon>Araneae</taxon>
        <taxon>Araneomorphae</taxon>
        <taxon>Entelegynae</taxon>
        <taxon>Araneoidea</taxon>
        <taxon>Nephilidae</taxon>
        <taxon>Trichonephila</taxon>
        <taxon>Trichonephila inaurata</taxon>
    </lineage>
</organism>
<name>A0A8X7BMZ7_9ARAC</name>
<dbReference type="AlphaFoldDB" id="A0A8X7BMZ7"/>
<keyword evidence="2" id="KW-1185">Reference proteome</keyword>
<accession>A0A8X7BMZ7</accession>
<sequence length="288" mass="34125">MLLLMDRLKLAHHSPEISTLLTFTKISNSQEEMQYITEMRNMILFQISPTSDYRNLAKKFLHRTIMERRNVALFQKCLNHAFSEVMKSSVLVHNSAQFRHWTTVIVDRVDNPQANQMTAQTCGRDSGITASERFLVPAFHDLMTDEWRLFLNRRINANVSCSRYLNPIHESTWRRLYDSKVTFFFCEHDDFVRYVEEQTLESRPVNVFKEIMERQIGKTCNTTAILRRIASPYYYILPHQNEQEYAILEAARTNSGYQIEFRSPDYMAYRFYCELYVVKASFLFNIAN</sequence>
<gene>
    <name evidence="1" type="primary">NCL1_27484</name>
    <name evidence="1" type="ORF">TNIN_398231</name>
</gene>
<evidence type="ECO:0000313" key="2">
    <source>
        <dbReference type="Proteomes" id="UP000886998"/>
    </source>
</evidence>
<comment type="caution">
    <text evidence="1">The sequence shown here is derived from an EMBL/GenBank/DDBJ whole genome shotgun (WGS) entry which is preliminary data.</text>
</comment>
<evidence type="ECO:0000313" key="1">
    <source>
        <dbReference type="EMBL" id="GFY38101.1"/>
    </source>
</evidence>
<reference evidence="1" key="1">
    <citation type="submission" date="2020-08" db="EMBL/GenBank/DDBJ databases">
        <title>Multicomponent nature underlies the extraordinary mechanical properties of spider dragline silk.</title>
        <authorList>
            <person name="Kono N."/>
            <person name="Nakamura H."/>
            <person name="Mori M."/>
            <person name="Yoshida Y."/>
            <person name="Ohtoshi R."/>
            <person name="Malay A.D."/>
            <person name="Moran D.A.P."/>
            <person name="Tomita M."/>
            <person name="Numata K."/>
            <person name="Arakawa K."/>
        </authorList>
    </citation>
    <scope>NUCLEOTIDE SEQUENCE</scope>
</reference>
<proteinExistence type="predicted"/>
<protein>
    <submittedName>
        <fullName evidence="1">Uncharacterized protein</fullName>
    </submittedName>
</protein>
<dbReference type="Proteomes" id="UP000886998">
    <property type="component" value="Unassembled WGS sequence"/>
</dbReference>